<dbReference type="Gene3D" id="2.40.50.1020">
    <property type="entry name" value="LytTr DNA-binding domain"/>
    <property type="match status" value="1"/>
</dbReference>
<dbReference type="Gene3D" id="3.40.50.2300">
    <property type="match status" value="1"/>
</dbReference>
<dbReference type="PANTHER" id="PTHR37299:SF1">
    <property type="entry name" value="STAGE 0 SPORULATION PROTEIN A HOMOLOG"/>
    <property type="match status" value="1"/>
</dbReference>
<dbReference type="Proteomes" id="UP000195024">
    <property type="component" value="Unassembled WGS sequence"/>
</dbReference>
<dbReference type="Pfam" id="PF04397">
    <property type="entry name" value="LytTR"/>
    <property type="match status" value="1"/>
</dbReference>
<evidence type="ECO:0000259" key="2">
    <source>
        <dbReference type="PROSITE" id="PS50110"/>
    </source>
</evidence>
<evidence type="ECO:0000256" key="1">
    <source>
        <dbReference type="PROSITE-ProRule" id="PRU00169"/>
    </source>
</evidence>
<organism evidence="3 4">
    <name type="scientific">Enterococcus mundtii</name>
    <dbReference type="NCBI Taxonomy" id="53346"/>
    <lineage>
        <taxon>Bacteria</taxon>
        <taxon>Bacillati</taxon>
        <taxon>Bacillota</taxon>
        <taxon>Bacilli</taxon>
        <taxon>Lactobacillales</taxon>
        <taxon>Enterococcaceae</taxon>
        <taxon>Enterococcus</taxon>
    </lineage>
</organism>
<dbReference type="Pfam" id="PF00072">
    <property type="entry name" value="Response_reg"/>
    <property type="match status" value="1"/>
</dbReference>
<accession>A0A242KUE6</accession>
<dbReference type="PROSITE" id="PS50110">
    <property type="entry name" value="RESPONSE_REGULATORY"/>
    <property type="match status" value="1"/>
</dbReference>
<feature type="modified residue" description="4-aspartylphosphate" evidence="1">
    <location>
        <position position="61"/>
    </location>
</feature>
<dbReference type="PANTHER" id="PTHR37299">
    <property type="entry name" value="TRANSCRIPTIONAL REGULATOR-RELATED"/>
    <property type="match status" value="1"/>
</dbReference>
<dbReference type="RefSeq" id="WP_086335539.1">
    <property type="nucleotide sequence ID" value="NZ_NGMS01000004.1"/>
</dbReference>
<gene>
    <name evidence="3" type="ORF">A5802_003010</name>
</gene>
<name>A0A242KUE6_ENTMU</name>
<dbReference type="AlphaFoldDB" id="A0A242KUE6"/>
<dbReference type="GO" id="GO:0000156">
    <property type="term" value="F:phosphorelay response regulator activity"/>
    <property type="evidence" value="ECO:0007669"/>
    <property type="project" value="InterPro"/>
</dbReference>
<evidence type="ECO:0000313" key="4">
    <source>
        <dbReference type="Proteomes" id="UP000195024"/>
    </source>
</evidence>
<proteinExistence type="predicted"/>
<dbReference type="GO" id="GO:0003677">
    <property type="term" value="F:DNA binding"/>
    <property type="evidence" value="ECO:0007669"/>
    <property type="project" value="InterPro"/>
</dbReference>
<dbReference type="SMART" id="SM00850">
    <property type="entry name" value="LytTR"/>
    <property type="match status" value="1"/>
</dbReference>
<feature type="domain" description="Response regulatory" evidence="2">
    <location>
        <begin position="3"/>
        <end position="128"/>
    </location>
</feature>
<protein>
    <recommendedName>
        <fullName evidence="2">Response regulatory domain-containing protein</fullName>
    </recommendedName>
</protein>
<dbReference type="EMBL" id="NGMS01000004">
    <property type="protein sequence ID" value="OTP24855.1"/>
    <property type="molecule type" value="Genomic_DNA"/>
</dbReference>
<dbReference type="InterPro" id="IPR011006">
    <property type="entry name" value="CheY-like_superfamily"/>
</dbReference>
<evidence type="ECO:0000313" key="3">
    <source>
        <dbReference type="EMBL" id="OTP24855.1"/>
    </source>
</evidence>
<keyword evidence="1" id="KW-0597">Phosphoprotein</keyword>
<dbReference type="InterPro" id="IPR001789">
    <property type="entry name" value="Sig_transdc_resp-reg_receiver"/>
</dbReference>
<sequence>MQRIFVIEDNFLHREFIVEEISRFKSRFEIFFDIIPIDQFLSFKKNIHDLNLQDTDIFFIDIDLNSFCSGIDIAQEIRKYNTQCNIVFITNDSSKALEIVTKNIIPFDYIQKLTSNLSEIRNQIQNTLKLLFKHSQIDSNKYLTLQKNNEYHIFAFSDINYIQTLKGSRFRVYLQTMDKEFILNTSFSKIKKMFFPEYYLKSLKFYIINLRQIKQVNPKLGIIIFLNDSELIVGEKIMRKVREGLRQII</sequence>
<dbReference type="SUPFAM" id="SSF52172">
    <property type="entry name" value="CheY-like"/>
    <property type="match status" value="1"/>
</dbReference>
<dbReference type="InterPro" id="IPR046947">
    <property type="entry name" value="LytR-like"/>
</dbReference>
<reference evidence="3 4" key="1">
    <citation type="submission" date="2017-05" db="EMBL/GenBank/DDBJ databases">
        <title>The Genome Sequence of Enterococcus mundtii 6B1_DIV0119.</title>
        <authorList>
            <consortium name="The Broad Institute Genomics Platform"/>
            <consortium name="The Broad Institute Genomic Center for Infectious Diseases"/>
            <person name="Earl A."/>
            <person name="Manson A."/>
            <person name="Schwartman J."/>
            <person name="Gilmore M."/>
            <person name="Abouelleil A."/>
            <person name="Cao P."/>
            <person name="Chapman S."/>
            <person name="Cusick C."/>
            <person name="Shea T."/>
            <person name="Young S."/>
            <person name="Neafsey D."/>
            <person name="Nusbaum C."/>
            <person name="Birren B."/>
        </authorList>
    </citation>
    <scope>NUCLEOTIDE SEQUENCE [LARGE SCALE GENOMIC DNA]</scope>
    <source>
        <strain evidence="3 4">6B1_DIV0119</strain>
    </source>
</reference>
<comment type="caution">
    <text evidence="3">The sequence shown here is derived from an EMBL/GenBank/DDBJ whole genome shotgun (WGS) entry which is preliminary data.</text>
</comment>
<dbReference type="InterPro" id="IPR007492">
    <property type="entry name" value="LytTR_DNA-bd_dom"/>
</dbReference>